<dbReference type="Gene3D" id="1.10.1200.10">
    <property type="entry name" value="ACP-like"/>
    <property type="match status" value="1"/>
</dbReference>
<organism evidence="4 5">
    <name type="scientific">Streptomyces sudanensis</name>
    <dbReference type="NCBI Taxonomy" id="436397"/>
    <lineage>
        <taxon>Bacteria</taxon>
        <taxon>Bacillati</taxon>
        <taxon>Actinomycetota</taxon>
        <taxon>Actinomycetes</taxon>
        <taxon>Kitasatosporales</taxon>
        <taxon>Streptomycetaceae</taxon>
        <taxon>Streptomyces</taxon>
    </lineage>
</organism>
<evidence type="ECO:0000313" key="5">
    <source>
        <dbReference type="Proteomes" id="UP001056383"/>
    </source>
</evidence>
<dbReference type="Proteomes" id="UP001056383">
    <property type="component" value="Chromosome"/>
</dbReference>
<evidence type="ECO:0000313" key="4">
    <source>
        <dbReference type="EMBL" id="URN14989.1"/>
    </source>
</evidence>
<dbReference type="RefSeq" id="WP_010468664.1">
    <property type="nucleotide sequence ID" value="NZ_CP095474.1"/>
</dbReference>
<dbReference type="EMBL" id="CP095474">
    <property type="protein sequence ID" value="URN14989.1"/>
    <property type="molecule type" value="Genomic_DNA"/>
</dbReference>
<evidence type="ECO:0000259" key="3">
    <source>
        <dbReference type="PROSITE" id="PS50075"/>
    </source>
</evidence>
<sequence>MSATYDRLVEIVTKLHDAPGDRIGPDATFAQLDVDSLTMVEIAMGIERDLGVHIDDSELREDLTLGATAELVDSKLAR</sequence>
<gene>
    <name evidence="4" type="ORF">MW084_02510</name>
</gene>
<keyword evidence="5" id="KW-1185">Reference proteome</keyword>
<evidence type="ECO:0000256" key="1">
    <source>
        <dbReference type="ARBA" id="ARBA00022450"/>
    </source>
</evidence>
<dbReference type="SUPFAM" id="SSF47336">
    <property type="entry name" value="ACP-like"/>
    <property type="match status" value="1"/>
</dbReference>
<name>A0ABY4T7N8_9ACTN</name>
<evidence type="ECO:0000256" key="2">
    <source>
        <dbReference type="ARBA" id="ARBA00022553"/>
    </source>
</evidence>
<accession>A0ABY4T7N8</accession>
<dbReference type="InterPro" id="IPR009081">
    <property type="entry name" value="PP-bd_ACP"/>
</dbReference>
<keyword evidence="2" id="KW-0597">Phosphoprotein</keyword>
<proteinExistence type="predicted"/>
<dbReference type="InterPro" id="IPR020806">
    <property type="entry name" value="PKS_PP-bd"/>
</dbReference>
<protein>
    <submittedName>
        <fullName evidence="4">Acyl carrier protein</fullName>
    </submittedName>
</protein>
<dbReference type="SMART" id="SM00823">
    <property type="entry name" value="PKS_PP"/>
    <property type="match status" value="1"/>
</dbReference>
<dbReference type="Pfam" id="PF00550">
    <property type="entry name" value="PP-binding"/>
    <property type="match status" value="1"/>
</dbReference>
<keyword evidence="1" id="KW-0596">Phosphopantetheine</keyword>
<reference evidence="4" key="1">
    <citation type="submission" date="2022-04" db="EMBL/GenBank/DDBJ databases">
        <title>Systematic whole-genome sequencing reveals an unexpected diversity among actinomycetoma pathogens and provides insights into their antibacterial susceptibilities.</title>
        <authorList>
            <person name="Watson A.K."/>
            <person name="Kepplinger B."/>
            <person name="Bakhiet S.M."/>
            <person name="Mhmoud N.A."/>
            <person name="Chapman J."/>
            <person name="Allenby N."/>
            <person name="Mickiewicz K."/>
            <person name="Goodfellow M."/>
            <person name="Fahal A.H."/>
            <person name="Errington J."/>
        </authorList>
    </citation>
    <scope>NUCLEOTIDE SEQUENCE</scope>
    <source>
        <strain evidence="4">SD 504</strain>
    </source>
</reference>
<dbReference type="InterPro" id="IPR036736">
    <property type="entry name" value="ACP-like_sf"/>
</dbReference>
<feature type="domain" description="Carrier" evidence="3">
    <location>
        <begin position="1"/>
        <end position="76"/>
    </location>
</feature>
<dbReference type="PROSITE" id="PS50075">
    <property type="entry name" value="CARRIER"/>
    <property type="match status" value="1"/>
</dbReference>